<dbReference type="Proteomes" id="UP000315388">
    <property type="component" value="Unassembled WGS sequence"/>
</dbReference>
<evidence type="ECO:0000313" key="2">
    <source>
        <dbReference type="EMBL" id="TPF75196.1"/>
    </source>
</evidence>
<evidence type="ECO:0000256" key="1">
    <source>
        <dbReference type="SAM" id="Phobius"/>
    </source>
</evidence>
<gene>
    <name evidence="2" type="ORF">FHY56_10795</name>
</gene>
<accession>A0A502BPH9</accession>
<protein>
    <submittedName>
        <fullName evidence="2">Uncharacterized protein</fullName>
    </submittedName>
</protein>
<proteinExistence type="predicted"/>
<dbReference type="RefSeq" id="WP_140905171.1">
    <property type="nucleotide sequence ID" value="NZ_JBHTMD010000007.1"/>
</dbReference>
<dbReference type="EMBL" id="VEWJ01000006">
    <property type="protein sequence ID" value="TPF75196.1"/>
    <property type="molecule type" value="Genomic_DNA"/>
</dbReference>
<feature type="transmembrane region" description="Helical" evidence="1">
    <location>
        <begin position="6"/>
        <end position="23"/>
    </location>
</feature>
<keyword evidence="3" id="KW-1185">Reference proteome</keyword>
<keyword evidence="1" id="KW-1133">Transmembrane helix</keyword>
<evidence type="ECO:0000313" key="3">
    <source>
        <dbReference type="Proteomes" id="UP000315388"/>
    </source>
</evidence>
<keyword evidence="1" id="KW-0472">Membrane</keyword>
<reference evidence="2 3" key="1">
    <citation type="journal article" date="2003" name="Int. J. Syst. Evol. Microbiol.">
        <title>Towards a standardized format for the description of a novel species (of an established genus): Ochrobactrum gallinifaecis sp. nov.</title>
        <authorList>
            <person name="Kampfer P."/>
            <person name="Buczolits S."/>
            <person name="Albrecht A."/>
            <person name="Busse H.J."/>
            <person name="Stackebrandt E."/>
        </authorList>
    </citation>
    <scope>NUCLEOTIDE SEQUENCE [LARGE SCALE GENOMIC DNA]</scope>
    <source>
        <strain evidence="2 3">ISO 196</strain>
    </source>
</reference>
<organism evidence="2 3">
    <name type="scientific">Brucella gallinifaecis</name>
    <dbReference type="NCBI Taxonomy" id="215590"/>
    <lineage>
        <taxon>Bacteria</taxon>
        <taxon>Pseudomonadati</taxon>
        <taxon>Pseudomonadota</taxon>
        <taxon>Alphaproteobacteria</taxon>
        <taxon>Hyphomicrobiales</taxon>
        <taxon>Brucellaceae</taxon>
        <taxon>Brucella/Ochrobactrum group</taxon>
        <taxon>Brucella</taxon>
    </lineage>
</organism>
<comment type="caution">
    <text evidence="2">The sequence shown here is derived from an EMBL/GenBank/DDBJ whole genome shotgun (WGS) entry which is preliminary data.</text>
</comment>
<name>A0A502BPH9_9HYPH</name>
<dbReference type="AlphaFoldDB" id="A0A502BPH9"/>
<keyword evidence="1" id="KW-0812">Transmembrane</keyword>
<sequence length="211" mass="24610">MSDYLVFTTKMVGILVPALSIFSRGQMRDFRKYHTGNETVDNALNQIHLLTMRDSEDWRIAGALFDDWLISFISAVELLPKNHPVRLKTLNVYTRGQHMAWSEDETAHFYKNITAKIWPTLDQIKDISPDQETKPDPLLDEWRLRAKNAFSIRSKWDLCQEIANSRSSPFPLKDAARKASVHIHPYINRVRLTLDQEKSIEQKFAWVELNL</sequence>